<gene>
    <name evidence="1" type="ORF">SAMN02746062_01711</name>
</gene>
<protein>
    <submittedName>
        <fullName evidence="1">Uncharacterized protein</fullName>
    </submittedName>
</protein>
<name>A0A286EF26_9NEIS</name>
<proteinExistence type="predicted"/>
<keyword evidence="2" id="KW-1185">Reference proteome</keyword>
<dbReference type="EMBL" id="OCNF01000016">
    <property type="protein sequence ID" value="SOD69507.1"/>
    <property type="molecule type" value="Genomic_DNA"/>
</dbReference>
<dbReference type="RefSeq" id="WP_097114703.1">
    <property type="nucleotide sequence ID" value="NZ_CP083931.1"/>
</dbReference>
<organism evidence="1 2">
    <name type="scientific">Alysiella filiformis DSM 16848</name>
    <dbReference type="NCBI Taxonomy" id="1120981"/>
    <lineage>
        <taxon>Bacteria</taxon>
        <taxon>Pseudomonadati</taxon>
        <taxon>Pseudomonadota</taxon>
        <taxon>Betaproteobacteria</taxon>
        <taxon>Neisseriales</taxon>
        <taxon>Neisseriaceae</taxon>
        <taxon>Alysiella</taxon>
    </lineage>
</organism>
<sequence>MQKLDYKQNSLPLTTVDSIILQHYLKEISNKNYILFILNYKFNELSSNTKGQYFNIYHLKIDSEYGLSYPLNCGEIRHKETNKPQTIDWVLIDDEYITQLNHDILPKIIKEIDEFIEREKDKFINSLHADNRGTPKRAIIFEQECKHKYQNLINIQQQIQEIQEIQEVQEKNKVSQSNNLDDCLIWEE</sequence>
<dbReference type="AlphaFoldDB" id="A0A286EF26"/>
<evidence type="ECO:0000313" key="2">
    <source>
        <dbReference type="Proteomes" id="UP000219669"/>
    </source>
</evidence>
<reference evidence="1 2" key="1">
    <citation type="submission" date="2017-09" db="EMBL/GenBank/DDBJ databases">
        <authorList>
            <person name="Ehlers B."/>
            <person name="Leendertz F.H."/>
        </authorList>
    </citation>
    <scope>NUCLEOTIDE SEQUENCE [LARGE SCALE GENOMIC DNA]</scope>
    <source>
        <strain evidence="1 2">DSM 16848</strain>
    </source>
</reference>
<dbReference type="Proteomes" id="UP000219669">
    <property type="component" value="Unassembled WGS sequence"/>
</dbReference>
<accession>A0A286EF26</accession>
<evidence type="ECO:0000313" key="1">
    <source>
        <dbReference type="EMBL" id="SOD69507.1"/>
    </source>
</evidence>